<dbReference type="SUPFAM" id="SSF49998">
    <property type="entry name" value="Amine oxidase catalytic domain"/>
    <property type="match status" value="1"/>
</dbReference>
<dbReference type="InterPro" id="IPR000269">
    <property type="entry name" value="Cu_amine_oxidase"/>
</dbReference>
<dbReference type="GO" id="GO:0005507">
    <property type="term" value="F:copper ion binding"/>
    <property type="evidence" value="ECO:0007669"/>
    <property type="project" value="InterPro"/>
</dbReference>
<evidence type="ECO:0000256" key="5">
    <source>
        <dbReference type="ARBA" id="ARBA00023002"/>
    </source>
</evidence>
<keyword evidence="3 9" id="KW-0479">Metal-binding</keyword>
<dbReference type="GO" id="GO:0048038">
    <property type="term" value="F:quinone binding"/>
    <property type="evidence" value="ECO:0007669"/>
    <property type="project" value="InterPro"/>
</dbReference>
<dbReference type="PANTHER" id="PTHR10638">
    <property type="entry name" value="COPPER AMINE OXIDASE"/>
    <property type="match status" value="1"/>
</dbReference>
<evidence type="ECO:0000313" key="14">
    <source>
        <dbReference type="Proteomes" id="UP000078397"/>
    </source>
</evidence>
<sequence>MATAPHPLTQLSVDEFTKARDIIVKLYGGSQSVYFRQINLEEPSKETLIPYLEAEHAGTLTADTPRPARQAHVEYDLIKAEKHEAVRAVVDLDAGKVVSSDTAAANRHPYFTTDEFTQFFDHCLASDLFKDAMSEFELPEGFEITIDPWPYGPSDNEDDPRIMQGLVFARDARKNHPDTNHYGYPIPIIPVMDWVTKKIIRVDRLATGGSEDGLEPAPRGDKPKKLFENAKSAEWVPELLDQPVRTDLKPLNVVQPEGASFSVQEDGLIEWQKWRFRLGFTPREGAVLHDVCYENRPVFYRLSFSELTVPYGDPRPPFHRKQAFDFGDGGIGRMANNLTLGCDCLGAIHYVDGLLSAPDGSPTPAKSVVCLHEQDNGILWKHTNFRTNNAIVARSREFVVQQLCTLANYEYLFQYKLDLAGGITLETRATGMVSVVAIDEGKTSKYGNVVSPGILAQNHQHIFAARIDPAIDSYRDNQVVVEESHGVKKNPKTNPHGNLYEVRRQVVDKATYVDAEPRHNRTMKMENPKKQNAISGKNLAYKIIAPATQMILADEESVHTQRAQFAQHNAWVTGYRDGEFWVAGEFTNQSRFEEGGVGDMVRRGDWFTEEGKPNGVNGSNGTNGSSDNHGQKSSPVVWPVYGFTHNPRVEDWPVMPMEMYQIHLRPTDFFEANPALDVPSKKNEASVLVPCCGKNGVTNGNGCGSVQKDPVAHLQGSNNGADAKAAGANVA</sequence>
<gene>
    <name evidence="13" type="ORF">VFPPC_10119</name>
</gene>
<comment type="cofactor">
    <cofactor evidence="1">
        <name>Cu cation</name>
        <dbReference type="ChEBI" id="CHEBI:23378"/>
    </cofactor>
</comment>
<dbReference type="KEGG" id="pchm:VFPPC_10119"/>
<evidence type="ECO:0000256" key="9">
    <source>
        <dbReference type="RuleBase" id="RU000672"/>
    </source>
</evidence>
<name>A0A179F4K2_METCM</name>
<feature type="region of interest" description="Disordered" evidence="10">
    <location>
        <begin position="607"/>
        <end position="633"/>
    </location>
</feature>
<evidence type="ECO:0000256" key="2">
    <source>
        <dbReference type="ARBA" id="ARBA00007983"/>
    </source>
</evidence>
<dbReference type="InterPro" id="IPR015798">
    <property type="entry name" value="Cu_amine_oxidase_C"/>
</dbReference>
<dbReference type="Pfam" id="PF02727">
    <property type="entry name" value="Cu_amine_oxidN2"/>
    <property type="match status" value="1"/>
</dbReference>
<evidence type="ECO:0000259" key="11">
    <source>
        <dbReference type="Pfam" id="PF01179"/>
    </source>
</evidence>
<organism evidence="13 14">
    <name type="scientific">Pochonia chlamydosporia 170</name>
    <dbReference type="NCBI Taxonomy" id="1380566"/>
    <lineage>
        <taxon>Eukaryota</taxon>
        <taxon>Fungi</taxon>
        <taxon>Dikarya</taxon>
        <taxon>Ascomycota</taxon>
        <taxon>Pezizomycotina</taxon>
        <taxon>Sordariomycetes</taxon>
        <taxon>Hypocreomycetidae</taxon>
        <taxon>Hypocreales</taxon>
        <taxon>Clavicipitaceae</taxon>
        <taxon>Pochonia</taxon>
    </lineage>
</organism>
<evidence type="ECO:0000256" key="6">
    <source>
        <dbReference type="ARBA" id="ARBA00023008"/>
    </source>
</evidence>
<dbReference type="Gene3D" id="3.10.450.40">
    <property type="match status" value="2"/>
</dbReference>
<dbReference type="PANTHER" id="PTHR10638:SF91">
    <property type="entry name" value="AMINE OXIDASE"/>
    <property type="match status" value="1"/>
</dbReference>
<feature type="domain" description="Copper amine oxidase N2-terminal" evidence="12">
    <location>
        <begin position="6"/>
        <end position="101"/>
    </location>
</feature>
<evidence type="ECO:0000256" key="8">
    <source>
        <dbReference type="PIRSR" id="PIRSR600269-51"/>
    </source>
</evidence>
<protein>
    <recommendedName>
        <fullName evidence="9">Amine oxidase</fullName>
        <ecNumber evidence="9">1.4.3.-</ecNumber>
    </recommendedName>
</protein>
<dbReference type="Gene3D" id="2.70.98.20">
    <property type="entry name" value="Copper amine oxidase, catalytic domain"/>
    <property type="match status" value="1"/>
</dbReference>
<feature type="domain" description="Copper amine oxidase catalytic" evidence="11">
    <location>
        <begin position="251"/>
        <end position="676"/>
    </location>
</feature>
<dbReference type="SUPFAM" id="SSF54416">
    <property type="entry name" value="Amine oxidase N-terminal region"/>
    <property type="match status" value="2"/>
</dbReference>
<dbReference type="GeneID" id="28852543"/>
<dbReference type="InterPro" id="IPR036460">
    <property type="entry name" value="Cu_amine_oxidase_C_sf"/>
</dbReference>
<keyword evidence="6 9" id="KW-0186">Copper</keyword>
<dbReference type="AlphaFoldDB" id="A0A179F4K2"/>
<feature type="modified residue" description="2',4',5'-topaquinone" evidence="8">
    <location>
        <position position="409"/>
    </location>
</feature>
<comment type="caution">
    <text evidence="13">The sequence shown here is derived from an EMBL/GenBank/DDBJ whole genome shotgun (WGS) entry which is preliminary data.</text>
</comment>
<comment type="similarity">
    <text evidence="2 9">Belongs to the copper/topaquinone oxidase family.</text>
</comment>
<evidence type="ECO:0000259" key="12">
    <source>
        <dbReference type="Pfam" id="PF02727"/>
    </source>
</evidence>
<dbReference type="Proteomes" id="UP000078397">
    <property type="component" value="Unassembled WGS sequence"/>
</dbReference>
<keyword evidence="5 9" id="KW-0560">Oxidoreductase</keyword>
<dbReference type="InterPro" id="IPR016182">
    <property type="entry name" value="Cu_amine_oxidase_N-reg"/>
</dbReference>
<dbReference type="Pfam" id="PF01179">
    <property type="entry name" value="Cu_amine_oxid"/>
    <property type="match status" value="1"/>
</dbReference>
<evidence type="ECO:0000256" key="1">
    <source>
        <dbReference type="ARBA" id="ARBA00001935"/>
    </source>
</evidence>
<evidence type="ECO:0000256" key="7">
    <source>
        <dbReference type="PIRSR" id="PIRSR600269-50"/>
    </source>
</evidence>
<dbReference type="RefSeq" id="XP_018138000.1">
    <property type="nucleotide sequence ID" value="XM_018288549.1"/>
</dbReference>
<comment type="cofactor">
    <cofactor evidence="9">
        <name>Cu cation</name>
        <dbReference type="ChEBI" id="CHEBI:23378"/>
    </cofactor>
    <text evidence="9">Contains 1 topaquinone per subunit.</text>
</comment>
<feature type="active site" description="Schiff-base intermediate with substrate; via topaquinone" evidence="7">
    <location>
        <position position="409"/>
    </location>
</feature>
<dbReference type="STRING" id="1380566.A0A179F4K2"/>
<dbReference type="GO" id="GO:0008131">
    <property type="term" value="F:primary methylamine oxidase activity"/>
    <property type="evidence" value="ECO:0007669"/>
    <property type="project" value="InterPro"/>
</dbReference>
<evidence type="ECO:0000313" key="13">
    <source>
        <dbReference type="EMBL" id="OAQ60039.1"/>
    </source>
</evidence>
<accession>A0A179F4K2</accession>
<keyword evidence="4 7" id="KW-0801">TPQ</keyword>
<comment type="PTM">
    <text evidence="8 9">Topaquinone (TPQ) is generated by copper-dependent autoxidation of a specific tyrosyl residue.</text>
</comment>
<dbReference type="OrthoDB" id="5379943at2759"/>
<feature type="active site" description="Proton acceptor" evidence="7">
    <location>
        <position position="325"/>
    </location>
</feature>
<evidence type="ECO:0000256" key="3">
    <source>
        <dbReference type="ARBA" id="ARBA00022723"/>
    </source>
</evidence>
<dbReference type="GO" id="GO:0009308">
    <property type="term" value="P:amine metabolic process"/>
    <property type="evidence" value="ECO:0007669"/>
    <property type="project" value="UniProtKB-UniRule"/>
</dbReference>
<dbReference type="EC" id="1.4.3.-" evidence="9"/>
<evidence type="ECO:0000256" key="4">
    <source>
        <dbReference type="ARBA" id="ARBA00022772"/>
    </source>
</evidence>
<reference evidence="13 14" key="1">
    <citation type="journal article" date="2016" name="PLoS Pathog.">
        <title>Biosynthesis of antibiotic leucinostatins in bio-control fungus Purpureocillium lilacinum and their inhibition on phytophthora revealed by genome mining.</title>
        <authorList>
            <person name="Wang G."/>
            <person name="Liu Z."/>
            <person name="Lin R."/>
            <person name="Li E."/>
            <person name="Mao Z."/>
            <person name="Ling J."/>
            <person name="Yang Y."/>
            <person name="Yin W.B."/>
            <person name="Xie B."/>
        </authorList>
    </citation>
    <scope>NUCLEOTIDE SEQUENCE [LARGE SCALE GENOMIC DNA]</scope>
    <source>
        <strain evidence="13">170</strain>
    </source>
</reference>
<keyword evidence="14" id="KW-1185">Reference proteome</keyword>
<dbReference type="EMBL" id="LSBJ02000004">
    <property type="protein sequence ID" value="OAQ60039.1"/>
    <property type="molecule type" value="Genomic_DNA"/>
</dbReference>
<feature type="compositionally biased region" description="Low complexity" evidence="10">
    <location>
        <begin position="614"/>
        <end position="628"/>
    </location>
</feature>
<evidence type="ECO:0000256" key="10">
    <source>
        <dbReference type="SAM" id="MobiDB-lite"/>
    </source>
</evidence>
<proteinExistence type="inferred from homology"/>
<dbReference type="InterPro" id="IPR015800">
    <property type="entry name" value="Cu_amine_oxidase_N2"/>
</dbReference>